<feature type="repeat" description="TPR" evidence="1">
    <location>
        <begin position="553"/>
        <end position="586"/>
    </location>
</feature>
<gene>
    <name evidence="3" type="ORF">CUMW_250650</name>
</gene>
<evidence type="ECO:0000313" key="4">
    <source>
        <dbReference type="Proteomes" id="UP000236630"/>
    </source>
</evidence>
<feature type="domain" description="Amidase" evidence="2">
    <location>
        <begin position="69"/>
        <end position="452"/>
    </location>
</feature>
<evidence type="ECO:0000256" key="1">
    <source>
        <dbReference type="PROSITE-ProRule" id="PRU00339"/>
    </source>
</evidence>
<dbReference type="Pfam" id="PF01425">
    <property type="entry name" value="Amidase"/>
    <property type="match status" value="1"/>
</dbReference>
<sequence>MSKSFNIIKTNTSNPKVWVVIGVSVVGFVVLAETLRRRRNLKLNGRVDFGAFLERFELIPFPQPPPPATRQPLAGLKFAIKDVFDVKGYVTGFGSPDWKRDHHEAERTAVVVTLLLKNGATCIGKTVLDEFAFGITGENKHYGTPVNPQMPSHIPGGSSSGSAVAVAAQLVDFALGTDTIGCVRVPASFCGILGYRPSHGTVSMIGVLPNSQSLDTVGLLARNASILHRVGHVLLQLNAVEPRRARRLIFADDIFQLSKVPKLKTIHVISKAIENQNPEHMNVGQYIASNVPSLKGLRAQSTSPENGTATLKALSSVMLSLQRYEFKTIYEEWVKSAKPRLGYNVFERVLEAINTTQDNIKILYKVRNEMRAALQRLLKDDKILVIPTVSDPPLKLNTKKTYSAEFHDRTLVLSSIGSMSGCCQVAIPIGKYNEHPISISFITYHGGDKFLLDTVLDLYDSLQEQVNIASNLVPLPDTNGSIDASELLKEKGNAAFKGKQWNKAVNYYSEAIKLNGTSATYYSNRAAAYLELGCFQQAEEDCSKTISLDKKNVKAYLRRGTAREALLCYNEALQDFKHAMVLEPQNKAANLAEKRLRKLIG</sequence>
<dbReference type="PROSITE" id="PS50005">
    <property type="entry name" value="TPR"/>
    <property type="match status" value="3"/>
</dbReference>
<dbReference type="InterPro" id="IPR019734">
    <property type="entry name" value="TPR_rpt"/>
</dbReference>
<dbReference type="PANTHER" id="PTHR46310:SF4">
    <property type="entry name" value="OUTER ENVELOPE PROTEIN 64, MITOCHONDRIAL"/>
    <property type="match status" value="1"/>
</dbReference>
<dbReference type="STRING" id="55188.A0A2H5QPX4"/>
<dbReference type="SMART" id="SM00028">
    <property type="entry name" value="TPR"/>
    <property type="match status" value="3"/>
</dbReference>
<dbReference type="PANTHER" id="PTHR46310">
    <property type="entry name" value="AMIDASE 1"/>
    <property type="match status" value="1"/>
</dbReference>
<protein>
    <recommendedName>
        <fullName evidence="2">Amidase domain-containing protein</fullName>
    </recommendedName>
</protein>
<dbReference type="Gene3D" id="3.90.1300.10">
    <property type="entry name" value="Amidase signature (AS) domain"/>
    <property type="match status" value="1"/>
</dbReference>
<dbReference type="AlphaFoldDB" id="A0A2H5QPX4"/>
<feature type="repeat" description="TPR" evidence="1">
    <location>
        <begin position="485"/>
        <end position="518"/>
    </location>
</feature>
<organism evidence="3 4">
    <name type="scientific">Citrus unshiu</name>
    <name type="common">Satsuma mandarin</name>
    <name type="synonym">Citrus nobilis var. unshiu</name>
    <dbReference type="NCBI Taxonomy" id="55188"/>
    <lineage>
        <taxon>Eukaryota</taxon>
        <taxon>Viridiplantae</taxon>
        <taxon>Streptophyta</taxon>
        <taxon>Embryophyta</taxon>
        <taxon>Tracheophyta</taxon>
        <taxon>Spermatophyta</taxon>
        <taxon>Magnoliopsida</taxon>
        <taxon>eudicotyledons</taxon>
        <taxon>Gunneridae</taxon>
        <taxon>Pentapetalae</taxon>
        <taxon>rosids</taxon>
        <taxon>malvids</taxon>
        <taxon>Sapindales</taxon>
        <taxon>Rutaceae</taxon>
        <taxon>Aurantioideae</taxon>
        <taxon>Citrus</taxon>
    </lineage>
</organism>
<evidence type="ECO:0000313" key="3">
    <source>
        <dbReference type="EMBL" id="GAY66672.1"/>
    </source>
</evidence>
<dbReference type="InterPro" id="IPR023631">
    <property type="entry name" value="Amidase_dom"/>
</dbReference>
<accession>A0A2H5QPX4</accession>
<dbReference type="Gene3D" id="1.25.40.10">
    <property type="entry name" value="Tetratricopeptide repeat domain"/>
    <property type="match status" value="1"/>
</dbReference>
<dbReference type="InterPro" id="IPR011990">
    <property type="entry name" value="TPR-like_helical_dom_sf"/>
</dbReference>
<name>A0A2H5QPX4_CITUN</name>
<proteinExistence type="predicted"/>
<reference evidence="3 4" key="1">
    <citation type="journal article" date="2017" name="Front. Genet.">
        <title>Draft sequencing of the heterozygous diploid genome of Satsuma (Citrus unshiu Marc.) using a hybrid assembly approach.</title>
        <authorList>
            <person name="Shimizu T."/>
            <person name="Tanizawa Y."/>
            <person name="Mochizuki T."/>
            <person name="Nagasaki H."/>
            <person name="Yoshioka T."/>
            <person name="Toyoda A."/>
            <person name="Fujiyama A."/>
            <person name="Kaminuma E."/>
            <person name="Nakamura Y."/>
        </authorList>
    </citation>
    <scope>NUCLEOTIDE SEQUENCE [LARGE SCALE GENOMIC DNA]</scope>
    <source>
        <strain evidence="4">cv. Miyagawa wase</strain>
    </source>
</reference>
<feature type="repeat" description="TPR" evidence="1">
    <location>
        <begin position="519"/>
        <end position="552"/>
    </location>
</feature>
<dbReference type="EMBL" id="BDQV01000603">
    <property type="protein sequence ID" value="GAY66672.1"/>
    <property type="molecule type" value="Genomic_DNA"/>
</dbReference>
<keyword evidence="4" id="KW-1185">Reference proteome</keyword>
<dbReference type="SUPFAM" id="SSF75304">
    <property type="entry name" value="Amidase signature (AS) enzymes"/>
    <property type="match status" value="1"/>
</dbReference>
<dbReference type="Proteomes" id="UP000236630">
    <property type="component" value="Unassembled WGS sequence"/>
</dbReference>
<keyword evidence="1" id="KW-0802">TPR repeat</keyword>
<dbReference type="FunFam" id="3.90.1300.10:FF:000004">
    <property type="entry name" value="Outer envelope protein 64, mitochondrial"/>
    <property type="match status" value="1"/>
</dbReference>
<dbReference type="InterPro" id="IPR036928">
    <property type="entry name" value="AS_sf"/>
</dbReference>
<comment type="caution">
    <text evidence="3">The sequence shown here is derived from an EMBL/GenBank/DDBJ whole genome shotgun (WGS) entry which is preliminary data.</text>
</comment>
<dbReference type="SUPFAM" id="SSF48452">
    <property type="entry name" value="TPR-like"/>
    <property type="match status" value="1"/>
</dbReference>
<dbReference type="Pfam" id="PF13414">
    <property type="entry name" value="TPR_11"/>
    <property type="match status" value="1"/>
</dbReference>
<evidence type="ECO:0000259" key="2">
    <source>
        <dbReference type="Pfam" id="PF01425"/>
    </source>
</evidence>